<sequence length="71" mass="7964">MARLTELAGSDINKMKRRAGVLAVFKEALNLGRFEVPRRFDQHGDGTQTVPENCFLIDQLVRIVHDFAGGH</sequence>
<proteinExistence type="predicted"/>
<name>A4TTQ5_9PROT</name>
<dbReference type="GO" id="GO:0016779">
    <property type="term" value="F:nucleotidyltransferase activity"/>
    <property type="evidence" value="ECO:0007669"/>
    <property type="project" value="UniProtKB-KW"/>
</dbReference>
<organism evidence="1">
    <name type="scientific">Magnetospirillum gryphiswaldense</name>
    <dbReference type="NCBI Taxonomy" id="55518"/>
    <lineage>
        <taxon>Bacteria</taxon>
        <taxon>Pseudomonadati</taxon>
        <taxon>Pseudomonadota</taxon>
        <taxon>Alphaproteobacteria</taxon>
        <taxon>Rhodospirillales</taxon>
        <taxon>Rhodospirillaceae</taxon>
        <taxon>Magnetospirillum</taxon>
    </lineage>
</organism>
<dbReference type="AlphaFoldDB" id="A4TTQ5"/>
<reference evidence="1" key="1">
    <citation type="journal article" date="2007" name="J. Bacteriol.">
        <title>Comparative genome analysis of four magnetotactic bacteria reveals a complex set of group-specific genes implicated in magnetosome biomineralization and function.</title>
        <authorList>
            <person name="Richter M."/>
            <person name="Kube M."/>
            <person name="Bazylinski D.A."/>
            <person name="Lombardot T."/>
            <person name="Gloeckner F.O."/>
            <person name="Reinhardt R."/>
            <person name="Schueler D."/>
        </authorList>
    </citation>
    <scope>NUCLEOTIDE SEQUENCE</scope>
    <source>
        <strain evidence="1">MSR-1</strain>
    </source>
</reference>
<evidence type="ECO:0000313" key="1">
    <source>
        <dbReference type="EMBL" id="CAM74012.1"/>
    </source>
</evidence>
<accession>A4TTQ5</accession>
<dbReference type="EMBL" id="CU459003">
    <property type="protein sequence ID" value="CAM74012.1"/>
    <property type="molecule type" value="Genomic_DNA"/>
</dbReference>
<gene>
    <name evidence="1" type="ORF">MGR_3003</name>
</gene>
<keyword evidence="1" id="KW-0808">Transferase</keyword>
<keyword evidence="1" id="KW-0548">Nucleotidyltransferase</keyword>
<protein>
    <submittedName>
        <fullName evidence="1">UTP:GlnB (Protein PII) uridylyltransferase</fullName>
    </submittedName>
</protein>